<dbReference type="PROSITE" id="PS50977">
    <property type="entry name" value="HTH_TETR_2"/>
    <property type="match status" value="1"/>
</dbReference>
<dbReference type="PANTHER" id="PTHR30055">
    <property type="entry name" value="HTH-TYPE TRANSCRIPTIONAL REGULATOR RUTR"/>
    <property type="match status" value="1"/>
</dbReference>
<dbReference type="AlphaFoldDB" id="A0A438M0B8"/>
<dbReference type="RefSeq" id="WP_206641293.1">
    <property type="nucleotide sequence ID" value="NZ_SAUN01000001.1"/>
</dbReference>
<evidence type="ECO:0000259" key="5">
    <source>
        <dbReference type="PROSITE" id="PS50977"/>
    </source>
</evidence>
<dbReference type="Proteomes" id="UP000284824">
    <property type="component" value="Unassembled WGS sequence"/>
</dbReference>
<organism evidence="6 7">
    <name type="scientific">Nonomuraea polychroma</name>
    <dbReference type="NCBI Taxonomy" id="46176"/>
    <lineage>
        <taxon>Bacteria</taxon>
        <taxon>Bacillati</taxon>
        <taxon>Actinomycetota</taxon>
        <taxon>Actinomycetes</taxon>
        <taxon>Streptosporangiales</taxon>
        <taxon>Streptosporangiaceae</taxon>
        <taxon>Nonomuraea</taxon>
    </lineage>
</organism>
<dbReference type="SUPFAM" id="SSF46689">
    <property type="entry name" value="Homeodomain-like"/>
    <property type="match status" value="1"/>
</dbReference>
<dbReference type="SUPFAM" id="SSF48498">
    <property type="entry name" value="Tetracyclin repressor-like, C-terminal domain"/>
    <property type="match status" value="1"/>
</dbReference>
<keyword evidence="2 4" id="KW-0238">DNA-binding</keyword>
<feature type="domain" description="HTH tetR-type" evidence="5">
    <location>
        <begin position="20"/>
        <end position="80"/>
    </location>
</feature>
<reference evidence="6 7" key="1">
    <citation type="submission" date="2019-01" db="EMBL/GenBank/DDBJ databases">
        <title>Sequencing the genomes of 1000 actinobacteria strains.</title>
        <authorList>
            <person name="Klenk H.-P."/>
        </authorList>
    </citation>
    <scope>NUCLEOTIDE SEQUENCE [LARGE SCALE GENOMIC DNA]</scope>
    <source>
        <strain evidence="6 7">DSM 43925</strain>
    </source>
</reference>
<dbReference type="Pfam" id="PF00440">
    <property type="entry name" value="TetR_N"/>
    <property type="match status" value="1"/>
</dbReference>
<dbReference type="InterPro" id="IPR009057">
    <property type="entry name" value="Homeodomain-like_sf"/>
</dbReference>
<dbReference type="Gene3D" id="1.10.10.60">
    <property type="entry name" value="Homeodomain-like"/>
    <property type="match status" value="1"/>
</dbReference>
<dbReference type="GO" id="GO:0000976">
    <property type="term" value="F:transcription cis-regulatory region binding"/>
    <property type="evidence" value="ECO:0007669"/>
    <property type="project" value="TreeGrafter"/>
</dbReference>
<sequence length="233" mass="25353">MNDRVIGAPRRRRPAKSGVVLSRELIVETAIRLLSHHGADALSVRRLGAALGADPSSLYRYFRNTDELVLAIADELIRHAMEGFRPSGDWRESLRELGRRLYATYQRHPEAARLSAARVTRRPSEIRAVEVGLGILRAAGFGPGQAARHYHSFIDMSLGFAALEAAARTLPEPAATADEDAWRSTYAKLPAEEYPNIAACADALAATMIGSAYAGALELLLDGMAAQLPRPVR</sequence>
<evidence type="ECO:0000256" key="2">
    <source>
        <dbReference type="ARBA" id="ARBA00023125"/>
    </source>
</evidence>
<name>A0A438M0B8_9ACTN</name>
<dbReference type="InterPro" id="IPR050109">
    <property type="entry name" value="HTH-type_TetR-like_transc_reg"/>
</dbReference>
<protein>
    <submittedName>
        <fullName evidence="6">TetR family transcriptional regulator</fullName>
    </submittedName>
</protein>
<gene>
    <name evidence="6" type="ORF">EDD27_1440</name>
</gene>
<dbReference type="Pfam" id="PF02909">
    <property type="entry name" value="TetR_C_1"/>
    <property type="match status" value="1"/>
</dbReference>
<dbReference type="GO" id="GO:0045892">
    <property type="term" value="P:negative regulation of DNA-templated transcription"/>
    <property type="evidence" value="ECO:0007669"/>
    <property type="project" value="InterPro"/>
</dbReference>
<dbReference type="Gene3D" id="1.10.357.10">
    <property type="entry name" value="Tetracycline Repressor, domain 2"/>
    <property type="match status" value="1"/>
</dbReference>
<evidence type="ECO:0000256" key="4">
    <source>
        <dbReference type="PROSITE-ProRule" id="PRU00335"/>
    </source>
</evidence>
<evidence type="ECO:0000313" key="6">
    <source>
        <dbReference type="EMBL" id="RVX39101.1"/>
    </source>
</evidence>
<dbReference type="PANTHER" id="PTHR30055:SF151">
    <property type="entry name" value="TRANSCRIPTIONAL REGULATORY PROTEIN"/>
    <property type="match status" value="1"/>
</dbReference>
<accession>A0A438M0B8</accession>
<evidence type="ECO:0000256" key="3">
    <source>
        <dbReference type="ARBA" id="ARBA00023163"/>
    </source>
</evidence>
<dbReference type="GO" id="GO:0003700">
    <property type="term" value="F:DNA-binding transcription factor activity"/>
    <property type="evidence" value="ECO:0007669"/>
    <property type="project" value="TreeGrafter"/>
</dbReference>
<keyword evidence="1" id="KW-0805">Transcription regulation</keyword>
<keyword evidence="7" id="KW-1185">Reference proteome</keyword>
<dbReference type="EMBL" id="SAUN01000001">
    <property type="protein sequence ID" value="RVX39101.1"/>
    <property type="molecule type" value="Genomic_DNA"/>
</dbReference>
<keyword evidence="3" id="KW-0804">Transcription</keyword>
<dbReference type="InterPro" id="IPR001647">
    <property type="entry name" value="HTH_TetR"/>
</dbReference>
<proteinExistence type="predicted"/>
<dbReference type="InterPro" id="IPR004111">
    <property type="entry name" value="Repressor_TetR_C"/>
</dbReference>
<feature type="DNA-binding region" description="H-T-H motif" evidence="4">
    <location>
        <begin position="43"/>
        <end position="62"/>
    </location>
</feature>
<evidence type="ECO:0000256" key="1">
    <source>
        <dbReference type="ARBA" id="ARBA00023015"/>
    </source>
</evidence>
<comment type="caution">
    <text evidence="6">The sequence shown here is derived from an EMBL/GenBank/DDBJ whole genome shotgun (WGS) entry which is preliminary data.</text>
</comment>
<dbReference type="InterPro" id="IPR036271">
    <property type="entry name" value="Tet_transcr_reg_TetR-rel_C_sf"/>
</dbReference>
<evidence type="ECO:0000313" key="7">
    <source>
        <dbReference type="Proteomes" id="UP000284824"/>
    </source>
</evidence>